<name>A0ACB6RTK5_9PLEO</name>
<dbReference type="Proteomes" id="UP000799754">
    <property type="component" value="Unassembled WGS sequence"/>
</dbReference>
<keyword evidence="2" id="KW-1185">Reference proteome</keyword>
<evidence type="ECO:0000313" key="1">
    <source>
        <dbReference type="EMBL" id="KAF2624464.1"/>
    </source>
</evidence>
<accession>A0ACB6RTK5</accession>
<organism evidence="1 2">
    <name type="scientific">Macroventuria anomochaeta</name>
    <dbReference type="NCBI Taxonomy" id="301207"/>
    <lineage>
        <taxon>Eukaryota</taxon>
        <taxon>Fungi</taxon>
        <taxon>Dikarya</taxon>
        <taxon>Ascomycota</taxon>
        <taxon>Pezizomycotina</taxon>
        <taxon>Dothideomycetes</taxon>
        <taxon>Pleosporomycetidae</taxon>
        <taxon>Pleosporales</taxon>
        <taxon>Pleosporineae</taxon>
        <taxon>Didymellaceae</taxon>
        <taxon>Macroventuria</taxon>
    </lineage>
</organism>
<gene>
    <name evidence="1" type="ORF">BU25DRAFT_476062</name>
</gene>
<protein>
    <submittedName>
        <fullName evidence="1">Alpha/beta-hydrolase</fullName>
    </submittedName>
</protein>
<evidence type="ECO:0000313" key="2">
    <source>
        <dbReference type="Proteomes" id="UP000799754"/>
    </source>
</evidence>
<sequence>MSKLINTNDNEFIGVSIQYRLGAFGFLAGDEVFRHGVVNAGLLDQQFALQWIQRRIYCFGGDPRRVTIWGVSAGGSSVMLHNIAYGGTLGTSLFSNSTSSSPYLPQQYSYTDWVPSQSYYAFTARAGCFTPWGVWQQFSNHLSVSCFERYNRFAGSFSSGLQVRKIRNAAEEGFSFVPQNIRTEADLHAWIFLVFPLFASEDVAKLLYHYPSSSPIFPNLATSGTRCPTALDTSATASGLQQTANLIYSESTFICPSYWLAKAYSSYRAGGYKFQTSTPIALHGLDDLAVFGNRELLSQGRDYLHAVQRIWGNSIRTGNPSSRSAITKGESSSNLKASYRLENWPVYSFPESKMMNLNHTGGLVVPVNKTLNAVPNQVNATWSVEPGLKNDFSVVDAAVSLTSFTLILNLRFGERRVAIR</sequence>
<reference evidence="1" key="1">
    <citation type="journal article" date="2020" name="Stud. Mycol.">
        <title>101 Dothideomycetes genomes: a test case for predicting lifestyles and emergence of pathogens.</title>
        <authorList>
            <person name="Haridas S."/>
            <person name="Albert R."/>
            <person name="Binder M."/>
            <person name="Bloem J."/>
            <person name="Labutti K."/>
            <person name="Salamov A."/>
            <person name="Andreopoulos B."/>
            <person name="Baker S."/>
            <person name="Barry K."/>
            <person name="Bills G."/>
            <person name="Bluhm B."/>
            <person name="Cannon C."/>
            <person name="Castanera R."/>
            <person name="Culley D."/>
            <person name="Daum C."/>
            <person name="Ezra D."/>
            <person name="Gonzalez J."/>
            <person name="Henrissat B."/>
            <person name="Kuo A."/>
            <person name="Liang C."/>
            <person name="Lipzen A."/>
            <person name="Lutzoni F."/>
            <person name="Magnuson J."/>
            <person name="Mondo S."/>
            <person name="Nolan M."/>
            <person name="Ohm R."/>
            <person name="Pangilinan J."/>
            <person name="Park H.-J."/>
            <person name="Ramirez L."/>
            <person name="Alfaro M."/>
            <person name="Sun H."/>
            <person name="Tritt A."/>
            <person name="Yoshinaga Y."/>
            <person name="Zwiers L.-H."/>
            <person name="Turgeon B."/>
            <person name="Goodwin S."/>
            <person name="Spatafora J."/>
            <person name="Crous P."/>
            <person name="Grigoriev I."/>
        </authorList>
    </citation>
    <scope>NUCLEOTIDE SEQUENCE</scope>
    <source>
        <strain evidence="1">CBS 525.71</strain>
    </source>
</reference>
<comment type="caution">
    <text evidence="1">The sequence shown here is derived from an EMBL/GenBank/DDBJ whole genome shotgun (WGS) entry which is preliminary data.</text>
</comment>
<dbReference type="EMBL" id="MU006730">
    <property type="protein sequence ID" value="KAF2624464.1"/>
    <property type="molecule type" value="Genomic_DNA"/>
</dbReference>
<proteinExistence type="predicted"/>